<sequence length="164" mass="19036">MIQAKNILVTWLKTHYGHKSELQHLRLPQQDKAMVASKLILGVPASRILDSYREKINEKDLNREDLITRKDIQNIKEAYHINISEGVKHDNDAISVDLWVKQCNQEECSCILFYKQQGVEEHDYQLSIVDFCLVIMTDFQKNIMNFGNNIVAIDGTHGLNNYDF</sequence>
<protein>
    <recommendedName>
        <fullName evidence="3">DDE-1 domain-containing protein</fullName>
    </recommendedName>
</protein>
<dbReference type="Proteomes" id="UP000019118">
    <property type="component" value="Unassembled WGS sequence"/>
</dbReference>
<reference evidence="2" key="1">
    <citation type="journal article" date="2013" name="Genome Biol.">
        <title>Draft genome of the mountain pine beetle, Dendroctonus ponderosae Hopkins, a major forest pest.</title>
        <authorList>
            <person name="Keeling C.I."/>
            <person name="Yuen M.M."/>
            <person name="Liao N.Y."/>
            <person name="Docking T.R."/>
            <person name="Chan S.K."/>
            <person name="Taylor G.A."/>
            <person name="Palmquist D.L."/>
            <person name="Jackman S.D."/>
            <person name="Nguyen A."/>
            <person name="Li M."/>
            <person name="Henderson H."/>
            <person name="Janes J.K."/>
            <person name="Zhao Y."/>
            <person name="Pandoh P."/>
            <person name="Moore R."/>
            <person name="Sperling F.A."/>
            <person name="Huber D.P."/>
            <person name="Birol I."/>
            <person name="Jones S.J."/>
            <person name="Bohlmann J."/>
        </authorList>
    </citation>
    <scope>NUCLEOTIDE SEQUENCE</scope>
</reference>
<organism evidence="1 2">
    <name type="scientific">Dendroctonus ponderosae</name>
    <name type="common">Mountain pine beetle</name>
    <dbReference type="NCBI Taxonomy" id="77166"/>
    <lineage>
        <taxon>Eukaryota</taxon>
        <taxon>Metazoa</taxon>
        <taxon>Ecdysozoa</taxon>
        <taxon>Arthropoda</taxon>
        <taxon>Hexapoda</taxon>
        <taxon>Insecta</taxon>
        <taxon>Pterygota</taxon>
        <taxon>Neoptera</taxon>
        <taxon>Endopterygota</taxon>
        <taxon>Coleoptera</taxon>
        <taxon>Polyphaga</taxon>
        <taxon>Cucujiformia</taxon>
        <taxon>Curculionidae</taxon>
        <taxon>Scolytinae</taxon>
        <taxon>Dendroctonus</taxon>
    </lineage>
</organism>
<reference evidence="1" key="2">
    <citation type="submission" date="2024-08" db="UniProtKB">
        <authorList>
            <consortium name="EnsemblMetazoa"/>
        </authorList>
    </citation>
    <scope>IDENTIFICATION</scope>
</reference>
<keyword evidence="2" id="KW-1185">Reference proteome</keyword>
<dbReference type="PANTHER" id="PTHR33936:SF24">
    <property type="entry name" value="C2H2-TYPE DOMAIN-CONTAINING PROTEIN"/>
    <property type="match status" value="1"/>
</dbReference>
<dbReference type="PANTHER" id="PTHR33936">
    <property type="entry name" value="PROTEIN CBG17840"/>
    <property type="match status" value="1"/>
</dbReference>
<evidence type="ECO:0000313" key="2">
    <source>
        <dbReference type="Proteomes" id="UP000019118"/>
    </source>
</evidence>
<dbReference type="AlphaFoldDB" id="A0AAR5PX74"/>
<proteinExistence type="predicted"/>
<dbReference type="InterPro" id="IPR052797">
    <property type="entry name" value="RegFact_GeneExpr_CellDeath"/>
</dbReference>
<evidence type="ECO:0000313" key="1">
    <source>
        <dbReference type="EnsemblMetazoa" id="XP_019765604.1"/>
    </source>
</evidence>
<evidence type="ECO:0008006" key="3">
    <source>
        <dbReference type="Google" id="ProtNLM"/>
    </source>
</evidence>
<name>A0AAR5PX74_DENPD</name>
<accession>A0AAR5PX74</accession>
<dbReference type="EnsemblMetazoa" id="XM_019910045.1">
    <property type="protein sequence ID" value="XP_019765604.1"/>
    <property type="gene ID" value="LOC109541245"/>
</dbReference>